<feature type="compositionally biased region" description="Low complexity" evidence="2">
    <location>
        <begin position="378"/>
        <end position="400"/>
    </location>
</feature>
<keyword evidence="1" id="KW-1015">Disulfide bond</keyword>
<dbReference type="GO" id="GO:0001156">
    <property type="term" value="F:TFIIIC-class transcription factor complex binding"/>
    <property type="evidence" value="ECO:0000318"/>
    <property type="project" value="GO_Central"/>
</dbReference>
<accession>T1FIE8</accession>
<dbReference type="Pfam" id="PF00059">
    <property type="entry name" value="Lectin_C"/>
    <property type="match status" value="1"/>
</dbReference>
<dbReference type="HOGENOM" id="CLU_554651_0_0_1"/>
<reference evidence="7" key="1">
    <citation type="submission" date="2012-12" db="EMBL/GenBank/DDBJ databases">
        <authorList>
            <person name="Hellsten U."/>
            <person name="Grimwood J."/>
            <person name="Chapman J.A."/>
            <person name="Shapiro H."/>
            <person name="Aerts A."/>
            <person name="Otillar R.P."/>
            <person name="Terry A.Y."/>
            <person name="Boore J.L."/>
            <person name="Simakov O."/>
            <person name="Marletaz F."/>
            <person name="Cho S.-J."/>
            <person name="Edsinger-Gonzales E."/>
            <person name="Havlak P."/>
            <person name="Kuo D.-H."/>
            <person name="Larsson T."/>
            <person name="Lv J."/>
            <person name="Arendt D."/>
            <person name="Savage R."/>
            <person name="Osoegawa K."/>
            <person name="de Jong P."/>
            <person name="Lindberg D.R."/>
            <person name="Seaver E.C."/>
            <person name="Weisblat D.A."/>
            <person name="Putnam N.H."/>
            <person name="Grigoriev I.V."/>
            <person name="Rokhsar D.S."/>
        </authorList>
    </citation>
    <scope>NUCLEOTIDE SEQUENCE</scope>
</reference>
<dbReference type="GeneID" id="20208597"/>
<feature type="compositionally biased region" description="Low complexity" evidence="2">
    <location>
        <begin position="443"/>
        <end position="452"/>
    </location>
</feature>
<gene>
    <name evidence="6" type="primary">20208597</name>
    <name evidence="5" type="ORF">HELRODRAFT_182585</name>
</gene>
<reference evidence="6" key="3">
    <citation type="submission" date="2015-06" db="UniProtKB">
        <authorList>
            <consortium name="EnsemblMetazoa"/>
        </authorList>
    </citation>
    <scope>IDENTIFICATION</scope>
</reference>
<feature type="region of interest" description="Disordered" evidence="2">
    <location>
        <begin position="470"/>
        <end position="492"/>
    </location>
</feature>
<evidence type="ECO:0000313" key="7">
    <source>
        <dbReference type="Proteomes" id="UP000015101"/>
    </source>
</evidence>
<name>T1FIE8_HELRO</name>
<dbReference type="InterPro" id="IPR016186">
    <property type="entry name" value="C-type_lectin-like/link_sf"/>
</dbReference>
<feature type="compositionally biased region" description="Low complexity" evidence="2">
    <location>
        <begin position="470"/>
        <end position="479"/>
    </location>
</feature>
<keyword evidence="7" id="KW-1185">Reference proteome</keyword>
<dbReference type="InParanoid" id="T1FIE8"/>
<keyword evidence="3" id="KW-1133">Transmembrane helix</keyword>
<evidence type="ECO:0000256" key="3">
    <source>
        <dbReference type="SAM" id="Phobius"/>
    </source>
</evidence>
<dbReference type="CDD" id="cd12087">
    <property type="entry name" value="TM_EGFR-like"/>
    <property type="match status" value="1"/>
</dbReference>
<dbReference type="Gene3D" id="3.10.100.10">
    <property type="entry name" value="Mannose-Binding Protein A, subunit A"/>
    <property type="match status" value="1"/>
</dbReference>
<evidence type="ECO:0000256" key="1">
    <source>
        <dbReference type="ARBA" id="ARBA00023157"/>
    </source>
</evidence>
<dbReference type="InterPro" id="IPR016187">
    <property type="entry name" value="CTDL_fold"/>
</dbReference>
<reference evidence="5 7" key="2">
    <citation type="journal article" date="2013" name="Nature">
        <title>Insights into bilaterian evolution from three spiralian genomes.</title>
        <authorList>
            <person name="Simakov O."/>
            <person name="Marletaz F."/>
            <person name="Cho S.J."/>
            <person name="Edsinger-Gonzales E."/>
            <person name="Havlak P."/>
            <person name="Hellsten U."/>
            <person name="Kuo D.H."/>
            <person name="Larsson T."/>
            <person name="Lv J."/>
            <person name="Arendt D."/>
            <person name="Savage R."/>
            <person name="Osoegawa K."/>
            <person name="de Jong P."/>
            <person name="Grimwood J."/>
            <person name="Chapman J.A."/>
            <person name="Shapiro H."/>
            <person name="Aerts A."/>
            <person name="Otillar R.P."/>
            <person name="Terry A.Y."/>
            <person name="Boore J.L."/>
            <person name="Grigoriev I.V."/>
            <person name="Lindberg D.R."/>
            <person name="Seaver E.C."/>
            <person name="Weisblat D.A."/>
            <person name="Putnam N.H."/>
            <person name="Rokhsar D.S."/>
        </authorList>
    </citation>
    <scope>NUCLEOTIDE SEQUENCE</scope>
</reference>
<dbReference type="EnsemblMetazoa" id="HelroT182585">
    <property type="protein sequence ID" value="HelroP182585"/>
    <property type="gene ID" value="HelroG182585"/>
</dbReference>
<dbReference type="CDD" id="cd00037">
    <property type="entry name" value="CLECT"/>
    <property type="match status" value="1"/>
</dbReference>
<dbReference type="SUPFAM" id="SSF56436">
    <property type="entry name" value="C-type lectin-like"/>
    <property type="match status" value="1"/>
</dbReference>
<dbReference type="InterPro" id="IPR018378">
    <property type="entry name" value="C-type_lectin_CS"/>
</dbReference>
<organism evidence="6 7">
    <name type="scientific">Helobdella robusta</name>
    <name type="common">Californian leech</name>
    <dbReference type="NCBI Taxonomy" id="6412"/>
    <lineage>
        <taxon>Eukaryota</taxon>
        <taxon>Metazoa</taxon>
        <taxon>Spiralia</taxon>
        <taxon>Lophotrochozoa</taxon>
        <taxon>Annelida</taxon>
        <taxon>Clitellata</taxon>
        <taxon>Hirudinea</taxon>
        <taxon>Rhynchobdellida</taxon>
        <taxon>Glossiphoniidae</taxon>
        <taxon>Helobdella</taxon>
    </lineage>
</organism>
<dbReference type="eggNOG" id="ENOG502TGW3">
    <property type="taxonomic scope" value="Eukaryota"/>
</dbReference>
<feature type="transmembrane region" description="Helical" evidence="3">
    <location>
        <begin position="12"/>
        <end position="35"/>
    </location>
</feature>
<dbReference type="PROSITE" id="PS00615">
    <property type="entry name" value="C_TYPE_LECTIN_1"/>
    <property type="match status" value="1"/>
</dbReference>
<dbReference type="PANTHER" id="PTHR22803">
    <property type="entry name" value="MANNOSE, PHOSPHOLIPASE, LECTIN RECEPTOR RELATED"/>
    <property type="match status" value="1"/>
</dbReference>
<dbReference type="AlphaFoldDB" id="T1FIE8"/>
<dbReference type="CTD" id="20208597"/>
<evidence type="ECO:0000259" key="4">
    <source>
        <dbReference type="PROSITE" id="PS50041"/>
    </source>
</evidence>
<dbReference type="InterPro" id="IPR001304">
    <property type="entry name" value="C-type_lectin-like"/>
</dbReference>
<protein>
    <recommendedName>
        <fullName evidence="4">C-type lectin domain-containing protein</fullName>
    </recommendedName>
</protein>
<feature type="region of interest" description="Disordered" evidence="2">
    <location>
        <begin position="439"/>
        <end position="458"/>
    </location>
</feature>
<dbReference type="Proteomes" id="UP000015101">
    <property type="component" value="Unassembled WGS sequence"/>
</dbReference>
<evidence type="ECO:0000256" key="2">
    <source>
        <dbReference type="SAM" id="MobiDB-lite"/>
    </source>
</evidence>
<feature type="transmembrane region" description="Helical" evidence="3">
    <location>
        <begin position="246"/>
        <end position="271"/>
    </location>
</feature>
<dbReference type="KEGG" id="hro:HELRODRAFT_182585"/>
<dbReference type="EMBL" id="KB097744">
    <property type="protein sequence ID" value="ESN90876.1"/>
    <property type="molecule type" value="Genomic_DNA"/>
</dbReference>
<keyword evidence="3" id="KW-0812">Transmembrane</keyword>
<keyword evidence="3" id="KW-0472">Membrane</keyword>
<dbReference type="SMART" id="SM00034">
    <property type="entry name" value="CLECT"/>
    <property type="match status" value="1"/>
</dbReference>
<dbReference type="OrthoDB" id="6271941at2759"/>
<dbReference type="GO" id="GO:0070898">
    <property type="term" value="P:RNA polymerase III preinitiation complex assembly"/>
    <property type="evidence" value="ECO:0000318"/>
    <property type="project" value="GO_Central"/>
</dbReference>
<sequence>MASQQNQNFLSNPTTAISTIIIFSMLNMPIMAVFLKSQCSSGIWEDGKDFCFYFYGTDKAIRTDSIQNAENYCASNQQVLIKIYNSKMKNLLSDAIVNWDSSIHPLQGYYFTMGLQETNGAWGWTDGTPLTYTSWAKNEPMSYFSCAYVVYNLVEINWFSGSCVDPHNFICMDPIFYTRKTSVATTRATTIKAELTTTTRSNIEAETAATNVISNSNTDGTTLFIPTVTPMTNRVTNDPEYNAKTVGIIAGSVIGFLVLAAIIGVIVYFVIKRRKRSQLSNTTLNLSIHPVVGPSGDGQYSKLEHPMDDFLSGIMGLSDNQEARYNDDIFGVGIGFGSVGFVNNGTGNIDFGMGGLGNFDGSNQRSENDYVVGRSIGNNKISNNNNKMNNNDNKTNNNNNLQIPANLQPDEVQNNNNNNNNNNDDDDAYVNDEVINKSSLKQNNNNNNNNDNNKFDQQYDRDIFGNNINNNLNNNNNNNTYGCDKDNDDYYY</sequence>
<proteinExistence type="predicted"/>
<dbReference type="InterPro" id="IPR050111">
    <property type="entry name" value="C-type_lectin/snaclec_domain"/>
</dbReference>
<evidence type="ECO:0000313" key="5">
    <source>
        <dbReference type="EMBL" id="ESN90876.1"/>
    </source>
</evidence>
<evidence type="ECO:0000313" key="6">
    <source>
        <dbReference type="EnsemblMetazoa" id="HelroP182585"/>
    </source>
</evidence>
<feature type="domain" description="C-type lectin" evidence="4">
    <location>
        <begin position="47"/>
        <end position="172"/>
    </location>
</feature>
<dbReference type="EMBL" id="AMQM01008263">
    <property type="status" value="NOT_ANNOTATED_CDS"/>
    <property type="molecule type" value="Genomic_DNA"/>
</dbReference>
<dbReference type="PROSITE" id="PS50041">
    <property type="entry name" value="C_TYPE_LECTIN_2"/>
    <property type="match status" value="1"/>
</dbReference>
<dbReference type="RefSeq" id="XP_009031079.1">
    <property type="nucleotide sequence ID" value="XM_009032831.1"/>
</dbReference>
<feature type="region of interest" description="Disordered" evidence="2">
    <location>
        <begin position="375"/>
        <end position="429"/>
    </location>
</feature>
<dbReference type="GO" id="GO:0000126">
    <property type="term" value="C:transcription factor TFIIIB complex"/>
    <property type="evidence" value="ECO:0000318"/>
    <property type="project" value="GO_Central"/>
</dbReference>